<sequence>MQMSGTEIPVEEALVEETPAKETSAQEKSAEEKPAGETPAGETPVEEKSAQEKSAFLAMLPVELIREGDILHDAARKSFEDEEVTPGHIKPEALAAHMFSSLSVRKPTQPCHDKQKSVWSILYYWYSNQLGTGDVYSETLWMADCTFLYATMAPFVQDYSIKSEMCRRNQMLYNEAPPWAHASLLRYASVPAEATSRVEATPRPAMDKAFMRFQMFCEMYNAVEQRQDLRTFERTHQQGVPPTQGTLRLQTLLHDYCRTLPLHLLEEFRSVLCRFRTVPIPVIGPGEVAQMQMRKTFAPLSGLVDRWADRGPVPFEIQLQLRGEAWIFRLQDEIRHRAPLAKAL</sequence>
<comment type="caution">
    <text evidence="2">The sequence shown here is derived from an EMBL/GenBank/DDBJ whole genome shotgun (WGS) entry which is preliminary data.</text>
</comment>
<evidence type="ECO:0000313" key="3">
    <source>
        <dbReference type="Proteomes" id="UP000286045"/>
    </source>
</evidence>
<dbReference type="AlphaFoldDB" id="A0A439D3B0"/>
<evidence type="ECO:0000256" key="1">
    <source>
        <dbReference type="SAM" id="MobiDB-lite"/>
    </source>
</evidence>
<keyword evidence="3" id="KW-1185">Reference proteome</keyword>
<dbReference type="EMBL" id="RYZI01000179">
    <property type="protein sequence ID" value="RWA08898.1"/>
    <property type="molecule type" value="Genomic_DNA"/>
</dbReference>
<reference evidence="2 3" key="1">
    <citation type="submission" date="2018-12" db="EMBL/GenBank/DDBJ databases">
        <title>Draft genome sequence of Xylaria grammica IHI A82.</title>
        <authorList>
            <person name="Buettner E."/>
            <person name="Kellner H."/>
        </authorList>
    </citation>
    <scope>NUCLEOTIDE SEQUENCE [LARGE SCALE GENOMIC DNA]</scope>
    <source>
        <strain evidence="2 3">IHI A82</strain>
    </source>
</reference>
<accession>A0A439D3B0</accession>
<protein>
    <submittedName>
        <fullName evidence="2">Uncharacterized protein</fullName>
    </submittedName>
</protein>
<proteinExistence type="predicted"/>
<evidence type="ECO:0000313" key="2">
    <source>
        <dbReference type="EMBL" id="RWA08898.1"/>
    </source>
</evidence>
<feature type="region of interest" description="Disordered" evidence="1">
    <location>
        <begin position="1"/>
        <end position="51"/>
    </location>
</feature>
<name>A0A439D3B0_9PEZI</name>
<dbReference type="Proteomes" id="UP000286045">
    <property type="component" value="Unassembled WGS sequence"/>
</dbReference>
<feature type="compositionally biased region" description="Basic and acidic residues" evidence="1">
    <location>
        <begin position="18"/>
        <end position="35"/>
    </location>
</feature>
<gene>
    <name evidence="2" type="ORF">EKO27_g6211</name>
</gene>
<organism evidence="2 3">
    <name type="scientific">Xylaria grammica</name>
    <dbReference type="NCBI Taxonomy" id="363999"/>
    <lineage>
        <taxon>Eukaryota</taxon>
        <taxon>Fungi</taxon>
        <taxon>Dikarya</taxon>
        <taxon>Ascomycota</taxon>
        <taxon>Pezizomycotina</taxon>
        <taxon>Sordariomycetes</taxon>
        <taxon>Xylariomycetidae</taxon>
        <taxon>Xylariales</taxon>
        <taxon>Xylariaceae</taxon>
        <taxon>Xylaria</taxon>
    </lineage>
</organism>